<comment type="catalytic activity">
    <reaction evidence="1">
        <text>ATP + protein L-histidine = ADP + protein N-phospho-L-histidine.</text>
        <dbReference type="EC" id="2.7.13.3"/>
    </reaction>
</comment>
<dbReference type="SMART" id="SM00448">
    <property type="entry name" value="REC"/>
    <property type="match status" value="2"/>
</dbReference>
<accession>A0A165NI41</accession>
<dbReference type="Pfam" id="PF00512">
    <property type="entry name" value="HisKA"/>
    <property type="match status" value="1"/>
</dbReference>
<evidence type="ECO:0000256" key="4">
    <source>
        <dbReference type="ARBA" id="ARBA00022679"/>
    </source>
</evidence>
<feature type="domain" description="Response regulatory" evidence="8">
    <location>
        <begin position="1355"/>
        <end position="1477"/>
    </location>
</feature>
<feature type="domain" description="Histidine kinase" evidence="7">
    <location>
        <begin position="1013"/>
        <end position="1268"/>
    </location>
</feature>
<dbReference type="SUPFAM" id="SSF52172">
    <property type="entry name" value="CheY-like"/>
    <property type="match status" value="2"/>
</dbReference>
<dbReference type="CDD" id="cd00082">
    <property type="entry name" value="HisKA"/>
    <property type="match status" value="2"/>
</dbReference>
<dbReference type="SMART" id="SM00387">
    <property type="entry name" value="HATPase_c"/>
    <property type="match status" value="2"/>
</dbReference>
<dbReference type="STRING" id="1314781.A0A165NI41"/>
<dbReference type="InterPro" id="IPR003594">
    <property type="entry name" value="HATPase_dom"/>
</dbReference>
<dbReference type="EMBL" id="KV425898">
    <property type="protein sequence ID" value="KZW00779.1"/>
    <property type="molecule type" value="Genomic_DNA"/>
</dbReference>
<dbReference type="InterPro" id="IPR001789">
    <property type="entry name" value="Sig_transdc_resp-reg_receiver"/>
</dbReference>
<dbReference type="InterPro" id="IPR003661">
    <property type="entry name" value="HisK_dim/P_dom"/>
</dbReference>
<gene>
    <name evidence="9" type="ORF">EXIGLDRAFT_720404</name>
</gene>
<keyword evidence="5" id="KW-0418">Kinase</keyword>
<dbReference type="PROSITE" id="PS50109">
    <property type="entry name" value="HIS_KIN"/>
    <property type="match status" value="2"/>
</dbReference>
<feature type="modified residue" description="4-aspartylphosphate" evidence="6">
    <location>
        <position position="899"/>
    </location>
</feature>
<proteinExistence type="predicted"/>
<dbReference type="GO" id="GO:0000155">
    <property type="term" value="F:phosphorelay sensor kinase activity"/>
    <property type="evidence" value="ECO:0007669"/>
    <property type="project" value="InterPro"/>
</dbReference>
<name>A0A165NI41_EXIGL</name>
<dbReference type="Gene3D" id="3.40.50.2300">
    <property type="match status" value="2"/>
</dbReference>
<feature type="domain" description="Response regulatory" evidence="8">
    <location>
        <begin position="850"/>
        <end position="966"/>
    </location>
</feature>
<dbReference type="GO" id="GO:0005886">
    <property type="term" value="C:plasma membrane"/>
    <property type="evidence" value="ECO:0007669"/>
    <property type="project" value="TreeGrafter"/>
</dbReference>
<dbReference type="PRINTS" id="PR00344">
    <property type="entry name" value="BCTRLSENSOR"/>
</dbReference>
<dbReference type="EC" id="2.7.13.3" evidence="2"/>
<dbReference type="InParanoid" id="A0A165NI41"/>
<evidence type="ECO:0000313" key="9">
    <source>
        <dbReference type="EMBL" id="KZW00779.1"/>
    </source>
</evidence>
<keyword evidence="3 6" id="KW-0597">Phosphoprotein</keyword>
<evidence type="ECO:0000256" key="5">
    <source>
        <dbReference type="ARBA" id="ARBA00022777"/>
    </source>
</evidence>
<dbReference type="SUPFAM" id="SSF55874">
    <property type="entry name" value="ATPase domain of HSP90 chaperone/DNA topoisomerase II/histidine kinase"/>
    <property type="match status" value="2"/>
</dbReference>
<dbReference type="InterPro" id="IPR005467">
    <property type="entry name" value="His_kinase_dom"/>
</dbReference>
<dbReference type="Gene3D" id="3.30.450.20">
    <property type="entry name" value="PAS domain"/>
    <property type="match status" value="1"/>
</dbReference>
<evidence type="ECO:0000256" key="6">
    <source>
        <dbReference type="PROSITE-ProRule" id="PRU00169"/>
    </source>
</evidence>
<dbReference type="CDD" id="cd00156">
    <property type="entry name" value="REC"/>
    <property type="match status" value="1"/>
</dbReference>
<sequence>MAALSLPDGVVALLDAYVHPALVLLRAQIALDGENPVGSSLLKPCWNNRAFLDLERLPTLEHEEWQRGCTGLVSRAVNSSTRPDACTAICGPYTAVATLLGSEYIVVTTSRTVVPSSDGAVQVRGEDPGVALPIAIPSIYRRNRTNVDALFRRDLALTTAGQLITAYPWHTTSLGPLDDWLPEFKSCVLGILDMPDSVCVWVGEGRIAVYNDSYPKVVQQSHTYHLTTRLKVATWKPFREVHSEIWRDLEGDVKQALAGHSIHRKNQLRFVSHSSVTVPEEYYYTRTYIPWRTNGRILGTVSQSTDTTAEVLASRRLNTLEDMQLRTVSTSTVSEFYAATLDALEVNTLDLPFVLMYGVKPEYSKKKHSQGLGLGEKEAGREHEPTRYHLSLVGSLGVPDGHPSAPAEVVIRSDGVEDYISSVESSSVTDDDPFSFWPPTQTASPSAALDASSWPFLEILAARGNLVKILPLGSRANGFKHRGWDYPCTQAVAFAIGATGKDRPAGGLVIIGLNPCRPYDADYANFVRMLSCQMTTGLTTAIDCAHQLQRAEELASIDRAKTTFFSNVSHELRTPLTLIIGPVEDMLREAIPAEVRTRLDVVLRNASRLHRLVNTILDFSRLKAGGVSKLVPVDLGALTANFASLFRSAIERARVQYSVECDEGPLVYLDPDSWEKINVSLTSTASLKGKIQVRVHFNQNEAIFSCTDTGCGIPETELENIFTRFHRVACTARSHEGTGIGLALTQETVNALGGRIKVASVDGQGSTFTVTLPLGTAHISPERLDTTAEPVRGVPRGLQRYGARMVEEAAEWSVNTRPAMTPSARSFDALSGGTSETAFDVGYSPDKSEPVVVVADDNADLRLYCTMLLSSKYNVHTFADGQAALDYVQRHDVDLVLSDVEMPQMDGYEFLAAVREDANLNLLPFILVSAHAGSEARVVGLNAGADDYLVKPFSSKELLARVKTHVELGQGRRELEARVQDRTKLLIEIESQLRLKVAEEQHMRKQQEIVVDLTSHELRNPLNATWQNAELVEDVLERLRPLIPEEGIPALNEAQSAIESIALSVAHQTRIADDILNFSKISMALLTIHTTPFPIFDIIQDVCRLWEIETRERDIDLELVARPGVNGAWIISDPQRISQVTINFLLNALRFTSECLLRHITVTVGFLTRVGLPRKNAYRVAGEKVHYRDGCWLQIAVRDTGPGLSVEDLKKLFERFAQAHPSKDQFTGGHGLGLFVSRHLVSLLDGFIEVESVRGEGATFSFCIPVEQTEPQVGGIQGWRNRILGRSARRAKMSPRPTLKVSEVVQSDPNLAPSARAPRSPKEAAALKFNADVVSRLRDEDAASTDELSAHTDVHVLVVEDNIINRKILVRQLQGKGFRTSSAAHGQEALDILLHHVPHGVDVVLMDIEMPVKDGKTACSELRAWEGPNCQQRLPVIAVTGNARDEQVGECLAIGFDEVVLKPYRIDDIVRLIGVVRARFRSPTLVDVEQGVLDVGFAEG</sequence>
<dbReference type="InterPro" id="IPR036097">
    <property type="entry name" value="HisK_dim/P_sf"/>
</dbReference>
<dbReference type="PROSITE" id="PS50110">
    <property type="entry name" value="RESPONSE_REGULATORY"/>
    <property type="match status" value="2"/>
</dbReference>
<evidence type="ECO:0000259" key="8">
    <source>
        <dbReference type="PROSITE" id="PS50110"/>
    </source>
</evidence>
<dbReference type="Pfam" id="PF00072">
    <property type="entry name" value="Response_reg"/>
    <property type="match status" value="2"/>
</dbReference>
<feature type="modified residue" description="4-aspartylphosphate" evidence="6">
    <location>
        <position position="1407"/>
    </location>
</feature>
<feature type="domain" description="Histidine kinase" evidence="7">
    <location>
        <begin position="567"/>
        <end position="776"/>
    </location>
</feature>
<evidence type="ECO:0000256" key="2">
    <source>
        <dbReference type="ARBA" id="ARBA00012438"/>
    </source>
</evidence>
<dbReference type="GO" id="GO:0009927">
    <property type="term" value="F:histidine phosphotransfer kinase activity"/>
    <property type="evidence" value="ECO:0007669"/>
    <property type="project" value="TreeGrafter"/>
</dbReference>
<dbReference type="Proteomes" id="UP000077266">
    <property type="component" value="Unassembled WGS sequence"/>
</dbReference>
<reference evidence="9 10" key="1">
    <citation type="journal article" date="2016" name="Mol. Biol. Evol.">
        <title>Comparative Genomics of Early-Diverging Mushroom-Forming Fungi Provides Insights into the Origins of Lignocellulose Decay Capabilities.</title>
        <authorList>
            <person name="Nagy L.G."/>
            <person name="Riley R."/>
            <person name="Tritt A."/>
            <person name="Adam C."/>
            <person name="Daum C."/>
            <person name="Floudas D."/>
            <person name="Sun H."/>
            <person name="Yadav J.S."/>
            <person name="Pangilinan J."/>
            <person name="Larsson K.H."/>
            <person name="Matsuura K."/>
            <person name="Barry K."/>
            <person name="Labutti K."/>
            <person name="Kuo R."/>
            <person name="Ohm R.A."/>
            <person name="Bhattacharya S.S."/>
            <person name="Shirouzu T."/>
            <person name="Yoshinaga Y."/>
            <person name="Martin F.M."/>
            <person name="Grigoriev I.V."/>
            <person name="Hibbett D.S."/>
        </authorList>
    </citation>
    <scope>NUCLEOTIDE SEQUENCE [LARGE SCALE GENOMIC DNA]</scope>
    <source>
        <strain evidence="9 10">HHB12029</strain>
    </source>
</reference>
<organism evidence="9 10">
    <name type="scientific">Exidia glandulosa HHB12029</name>
    <dbReference type="NCBI Taxonomy" id="1314781"/>
    <lineage>
        <taxon>Eukaryota</taxon>
        <taxon>Fungi</taxon>
        <taxon>Dikarya</taxon>
        <taxon>Basidiomycota</taxon>
        <taxon>Agaricomycotina</taxon>
        <taxon>Agaricomycetes</taxon>
        <taxon>Auriculariales</taxon>
        <taxon>Exidiaceae</taxon>
        <taxon>Exidia</taxon>
    </lineage>
</organism>
<keyword evidence="10" id="KW-1185">Reference proteome</keyword>
<evidence type="ECO:0000256" key="3">
    <source>
        <dbReference type="ARBA" id="ARBA00022553"/>
    </source>
</evidence>
<dbReference type="FunFam" id="1.10.287.130:FF:000045">
    <property type="entry name" value="Two-component system sensor histidine kinase/response regulator"/>
    <property type="match status" value="1"/>
</dbReference>
<dbReference type="OrthoDB" id="60033at2759"/>
<dbReference type="InterPro" id="IPR036890">
    <property type="entry name" value="HATPase_C_sf"/>
</dbReference>
<dbReference type="SUPFAM" id="SSF47384">
    <property type="entry name" value="Homodimeric domain of signal transducing histidine kinase"/>
    <property type="match status" value="2"/>
</dbReference>
<evidence type="ECO:0000259" key="7">
    <source>
        <dbReference type="PROSITE" id="PS50109"/>
    </source>
</evidence>
<keyword evidence="4" id="KW-0808">Transferase</keyword>
<dbReference type="Pfam" id="PF02518">
    <property type="entry name" value="HATPase_c"/>
    <property type="match status" value="2"/>
</dbReference>
<evidence type="ECO:0000313" key="10">
    <source>
        <dbReference type="Proteomes" id="UP000077266"/>
    </source>
</evidence>
<dbReference type="Gene3D" id="1.10.287.130">
    <property type="match status" value="2"/>
</dbReference>
<evidence type="ECO:0000256" key="1">
    <source>
        <dbReference type="ARBA" id="ARBA00000085"/>
    </source>
</evidence>
<dbReference type="InterPro" id="IPR004358">
    <property type="entry name" value="Sig_transdc_His_kin-like_C"/>
</dbReference>
<dbReference type="PANTHER" id="PTHR43047:SF2">
    <property type="entry name" value="HISTIDINE KINASE M7"/>
    <property type="match status" value="1"/>
</dbReference>
<dbReference type="Gene3D" id="3.30.565.10">
    <property type="entry name" value="Histidine kinase-like ATPase, C-terminal domain"/>
    <property type="match status" value="2"/>
</dbReference>
<dbReference type="InterPro" id="IPR011006">
    <property type="entry name" value="CheY-like_superfamily"/>
</dbReference>
<protein>
    <recommendedName>
        <fullName evidence="2">histidine kinase</fullName>
        <ecNumber evidence="2">2.7.13.3</ecNumber>
    </recommendedName>
</protein>
<dbReference type="SMART" id="SM00388">
    <property type="entry name" value="HisKA"/>
    <property type="match status" value="2"/>
</dbReference>
<dbReference type="PANTHER" id="PTHR43047">
    <property type="entry name" value="TWO-COMPONENT HISTIDINE PROTEIN KINASE"/>
    <property type="match status" value="1"/>
</dbReference>
<dbReference type="CDD" id="cd17546">
    <property type="entry name" value="REC_hyHK_CKI1_RcsC-like"/>
    <property type="match status" value="1"/>
</dbReference>